<dbReference type="GO" id="GO:0005980">
    <property type="term" value="P:glycogen catabolic process"/>
    <property type="evidence" value="ECO:0007669"/>
    <property type="project" value="InterPro"/>
</dbReference>
<feature type="compositionally biased region" description="Polar residues" evidence="4">
    <location>
        <begin position="474"/>
        <end position="490"/>
    </location>
</feature>
<gene>
    <name evidence="6" type="ORF">A6X21_01440</name>
</gene>
<dbReference type="CDD" id="cd02856">
    <property type="entry name" value="E_set_GDE_Isoamylase_N"/>
    <property type="match status" value="1"/>
</dbReference>
<organism evidence="6 7">
    <name type="scientific">Planctopirus hydrillae</name>
    <dbReference type="NCBI Taxonomy" id="1841610"/>
    <lineage>
        <taxon>Bacteria</taxon>
        <taxon>Pseudomonadati</taxon>
        <taxon>Planctomycetota</taxon>
        <taxon>Planctomycetia</taxon>
        <taxon>Planctomycetales</taxon>
        <taxon>Planctomycetaceae</taxon>
        <taxon>Planctopirus</taxon>
    </lineage>
</organism>
<proteinExistence type="inferred from homology"/>
<dbReference type="InterPro" id="IPR013780">
    <property type="entry name" value="Glyco_hydro_b"/>
</dbReference>
<evidence type="ECO:0000256" key="4">
    <source>
        <dbReference type="SAM" id="MobiDB-lite"/>
    </source>
</evidence>
<dbReference type="OrthoDB" id="226102at2"/>
<dbReference type="InterPro" id="IPR013783">
    <property type="entry name" value="Ig-like_fold"/>
</dbReference>
<evidence type="ECO:0000256" key="1">
    <source>
        <dbReference type="ARBA" id="ARBA00008061"/>
    </source>
</evidence>
<dbReference type="CDD" id="cd11326">
    <property type="entry name" value="AmyAc_Glg_debranch"/>
    <property type="match status" value="1"/>
</dbReference>
<dbReference type="InterPro" id="IPR017853">
    <property type="entry name" value="GH"/>
</dbReference>
<evidence type="ECO:0000256" key="2">
    <source>
        <dbReference type="ARBA" id="ARBA00022801"/>
    </source>
</evidence>
<dbReference type="InterPro" id="IPR044505">
    <property type="entry name" value="GlgX_Isoamylase_N_E_set"/>
</dbReference>
<dbReference type="InterPro" id="IPR014756">
    <property type="entry name" value="Ig_E-set"/>
</dbReference>
<keyword evidence="2" id="KW-0378">Hydrolase</keyword>
<dbReference type="SUPFAM" id="SSF51011">
    <property type="entry name" value="Glycosyl hydrolase domain"/>
    <property type="match status" value="1"/>
</dbReference>
<protein>
    <submittedName>
        <fullName evidence="6">Glycogen debranching enzyme GlgX</fullName>
    </submittedName>
</protein>
<dbReference type="GO" id="GO:0004135">
    <property type="term" value="F:amylo-alpha-1,6-glucosidase activity"/>
    <property type="evidence" value="ECO:0007669"/>
    <property type="project" value="InterPro"/>
</dbReference>
<dbReference type="RefSeq" id="WP_068852669.1">
    <property type="nucleotide sequence ID" value="NZ_LYDR01000154.1"/>
</dbReference>
<keyword evidence="3" id="KW-0326">Glycosidase</keyword>
<feature type="region of interest" description="Disordered" evidence="4">
    <location>
        <begin position="471"/>
        <end position="493"/>
    </location>
</feature>
<dbReference type="Proteomes" id="UP000094828">
    <property type="component" value="Unassembled WGS sequence"/>
</dbReference>
<dbReference type="SUPFAM" id="SSF81296">
    <property type="entry name" value="E set domains"/>
    <property type="match status" value="1"/>
</dbReference>
<dbReference type="STRING" id="1841610.A6X21_01440"/>
<dbReference type="SMART" id="SM00642">
    <property type="entry name" value="Aamy"/>
    <property type="match status" value="1"/>
</dbReference>
<sequence>MRIWPGSPAPLGATFDGRGVNFAIFSESASKVELCLFDSAESQVEACRITLPEQTDFVWHGYLPDVKPGQVYGYRVHGDYAPHAGHRFNPHKIVLDPYAMAIARDVQWSEEMFPYVIGQEQQDLLIDRRDNSAFAPLAAVVDRRFRWGRDRHPKTPWHETLIYELHVKGFSRLSPWVPRELRGTYAGLASEGSIRHLKELGVTAVELMPVHHFIDDHFLVTQGKRNYWGYNTLAFFAPAIRYAADPTPQGAILEFKKMVKTMHAHGLEVILDVVYNHTAEGNHLGPMLSLRGIDNRSYYRQVADNRRYYLDYTGCGNTLNMVCPRVLQLIMDSLRYWVQEMHVDGFRFDLAATLARELHAVDKLGAFFDIIHQDPVLSQVKLIAEPWDLGEGGYQVGNFPVLWTEWNGKYRDCVRRFWKGDGHTVSELATRICGSSDLYEHNGRRPYASINFVTAHDGFTLQDLVSYNHKHNEANGQNNEDGDSHNNSWNCGAEGPTSDPAILALRERQKRNLMATLLFSQGVAMIRSGDELSQSQGGNNNVYNQDNATSWLNWRIDPTQQRFLDFTKKCIKLWKSQPVLQRRNFFQGRELRGQGVQDIVWLTPDGLEMTDADWNAGHARCLGVILDGSQITEMNERGERIEGDTLFLLINAHHEEISFRLPEYGFGDMNEISSEQWRSAPDKKPAAVNSSILIDEENPATEDATPAGSGIVKTESRPTAAEQITRPPAMVNKVPAPEASMPVIKNQIEVANKQHATPAATKEESLSAALAVTPPPRRMFWKPLVDTTFDDQILPKKVWPGQSYPLQGRSLVLFKRQVVKPGLVSRLFPVLAPVTGETEKSAADI</sequence>
<dbReference type="SUPFAM" id="SSF51445">
    <property type="entry name" value="(Trans)glycosidases"/>
    <property type="match status" value="1"/>
</dbReference>
<dbReference type="EMBL" id="LYDR01000154">
    <property type="protein sequence ID" value="ODA28287.1"/>
    <property type="molecule type" value="Genomic_DNA"/>
</dbReference>
<dbReference type="Gene3D" id="2.60.40.10">
    <property type="entry name" value="Immunoglobulins"/>
    <property type="match status" value="1"/>
</dbReference>
<reference evidence="6 7" key="1">
    <citation type="submission" date="2016-05" db="EMBL/GenBank/DDBJ databases">
        <title>Genomic and physiological characterization of Planctopirus sp. isolated from fresh water lake.</title>
        <authorList>
            <person name="Subhash Y."/>
            <person name="Ramana C."/>
        </authorList>
    </citation>
    <scope>NUCLEOTIDE SEQUENCE [LARGE SCALE GENOMIC DNA]</scope>
    <source>
        <strain evidence="6 7">JC280</strain>
    </source>
</reference>
<feature type="domain" description="Glycosyl hydrolase family 13 catalytic" evidence="5">
    <location>
        <begin position="164"/>
        <end position="574"/>
    </location>
</feature>
<comment type="caution">
    <text evidence="6">The sequence shown here is derived from an EMBL/GenBank/DDBJ whole genome shotgun (WGS) entry which is preliminary data.</text>
</comment>
<name>A0A1C3E4X1_9PLAN</name>
<dbReference type="Pfam" id="PF02922">
    <property type="entry name" value="CBM_48"/>
    <property type="match status" value="1"/>
</dbReference>
<dbReference type="Gene3D" id="3.20.20.80">
    <property type="entry name" value="Glycosidases"/>
    <property type="match status" value="1"/>
</dbReference>
<dbReference type="Gene3D" id="2.60.40.1180">
    <property type="entry name" value="Golgi alpha-mannosidase II"/>
    <property type="match status" value="1"/>
</dbReference>
<feature type="region of interest" description="Disordered" evidence="4">
    <location>
        <begin position="697"/>
        <end position="720"/>
    </location>
</feature>
<evidence type="ECO:0000313" key="7">
    <source>
        <dbReference type="Proteomes" id="UP000094828"/>
    </source>
</evidence>
<dbReference type="InterPro" id="IPR011837">
    <property type="entry name" value="Glycogen_debranch_GlgX"/>
</dbReference>
<evidence type="ECO:0000313" key="6">
    <source>
        <dbReference type="EMBL" id="ODA28287.1"/>
    </source>
</evidence>
<dbReference type="InterPro" id="IPR006047">
    <property type="entry name" value="GH13_cat_dom"/>
</dbReference>
<accession>A0A1C3E4X1</accession>
<comment type="similarity">
    <text evidence="1">Belongs to the glycosyl hydrolase 13 family.</text>
</comment>
<dbReference type="InterPro" id="IPR004193">
    <property type="entry name" value="Glyco_hydro_13_N"/>
</dbReference>
<dbReference type="PANTHER" id="PTHR43002">
    <property type="entry name" value="GLYCOGEN DEBRANCHING ENZYME"/>
    <property type="match status" value="1"/>
</dbReference>
<dbReference type="NCBIfam" id="TIGR02100">
    <property type="entry name" value="glgX_debranch"/>
    <property type="match status" value="1"/>
</dbReference>
<evidence type="ECO:0000259" key="5">
    <source>
        <dbReference type="SMART" id="SM00642"/>
    </source>
</evidence>
<keyword evidence="7" id="KW-1185">Reference proteome</keyword>
<evidence type="ECO:0000256" key="3">
    <source>
        <dbReference type="ARBA" id="ARBA00023295"/>
    </source>
</evidence>
<dbReference type="AlphaFoldDB" id="A0A1C3E4X1"/>